<dbReference type="PROSITE" id="PS00086">
    <property type="entry name" value="CYTOCHROME_P450"/>
    <property type="match status" value="1"/>
</dbReference>
<dbReference type="EMBL" id="JACMSC010000001">
    <property type="protein sequence ID" value="KAG6538173.1"/>
    <property type="molecule type" value="Genomic_DNA"/>
</dbReference>
<dbReference type="GO" id="GO:0004497">
    <property type="term" value="F:monooxygenase activity"/>
    <property type="evidence" value="ECO:0007669"/>
    <property type="project" value="UniProtKB-KW"/>
</dbReference>
<dbReference type="InterPro" id="IPR002401">
    <property type="entry name" value="Cyt_P450_E_grp-I"/>
</dbReference>
<evidence type="ECO:0000256" key="7">
    <source>
        <dbReference type="ARBA" id="ARBA00023033"/>
    </source>
</evidence>
<keyword evidence="12" id="KW-1185">Reference proteome</keyword>
<evidence type="ECO:0000256" key="10">
    <source>
        <dbReference type="SAM" id="MobiDB-lite"/>
    </source>
</evidence>
<dbReference type="InterPro" id="IPR001128">
    <property type="entry name" value="Cyt_P450"/>
</dbReference>
<dbReference type="InterPro" id="IPR036396">
    <property type="entry name" value="Cyt_P450_sf"/>
</dbReference>
<keyword evidence="5 9" id="KW-0560">Oxidoreductase</keyword>
<protein>
    <submittedName>
        <fullName evidence="11">Uncharacterized protein</fullName>
    </submittedName>
</protein>
<dbReference type="Proteomes" id="UP000734854">
    <property type="component" value="Unassembled WGS sequence"/>
</dbReference>
<dbReference type="GO" id="GO:0020037">
    <property type="term" value="F:heme binding"/>
    <property type="evidence" value="ECO:0007669"/>
    <property type="project" value="InterPro"/>
</dbReference>
<feature type="region of interest" description="Disordered" evidence="10">
    <location>
        <begin position="75"/>
        <end position="126"/>
    </location>
</feature>
<dbReference type="GO" id="GO:0005506">
    <property type="term" value="F:iron ion binding"/>
    <property type="evidence" value="ECO:0007669"/>
    <property type="project" value="InterPro"/>
</dbReference>
<sequence length="552" mass="61820">MWEARPCTQRLWGHKRLRYEPPFGNWIRASLIDDDRKNLSFKGNRLNQNGSPKHQSQEDATGIVETLALILPPVARTGEVTRSPSDGGAAAEDGRPYPLGPSAFHSLEVSSPSNPNCTSTSAASPTHGPVLSLRLGSKLHVVLSSPAAVREAFKDHDEALANHDPPACSADALRHNMVWCPHGPLWRSLRKVTVRELLSVSGIEAVSHLRCREVQQTVSGLRAGEPVAVRDLVFTTVFHVMTGMLWGVTPSDDAASQFRKVIQESIWMLSVPNVSDFFPKIAALDLQGLSRRMKELYERYTLLFAKFAEEKHGEGFLKVMMQVLEKDDKESFTLDNDKGLFLDLVMAGTDTSTSAVEWAMSELMCNPEAMKRVRNELDAVVGKGRLVEESDLPKLPYLCAVMKETLRLHPVIPLLVPHSPSSTFVLGGYTIPKGSKVFINVWAIHRDPALWEDPLQFRPERFLQGNQNYDFRGNTCIYLPFGLGRRICVAISLSQRMIMYMLASFLHCFDWELPEGHELELSEVFGIVLKKARPLVLIPRARNHQLDIRTLC</sequence>
<evidence type="ECO:0000256" key="4">
    <source>
        <dbReference type="ARBA" id="ARBA00022723"/>
    </source>
</evidence>
<dbReference type="PRINTS" id="PR00463">
    <property type="entry name" value="EP450I"/>
</dbReference>
<evidence type="ECO:0000256" key="9">
    <source>
        <dbReference type="RuleBase" id="RU000461"/>
    </source>
</evidence>
<feature type="compositionally biased region" description="Low complexity" evidence="10">
    <location>
        <begin position="110"/>
        <end position="121"/>
    </location>
</feature>
<dbReference type="FunFam" id="1.10.630.10:FF:000126">
    <property type="entry name" value="Predicted protein"/>
    <property type="match status" value="1"/>
</dbReference>
<evidence type="ECO:0000256" key="5">
    <source>
        <dbReference type="ARBA" id="ARBA00023002"/>
    </source>
</evidence>
<dbReference type="PANTHER" id="PTHR47951:SF3">
    <property type="entry name" value="CYTOCHROME P450, FAMILY 706, SUBFAMILY A, POLYPEPTIDE 4"/>
    <property type="match status" value="1"/>
</dbReference>
<keyword evidence="7 9" id="KW-0503">Monooxygenase</keyword>
<dbReference type="InterPro" id="IPR017972">
    <property type="entry name" value="Cyt_P450_CS"/>
</dbReference>
<evidence type="ECO:0000313" key="12">
    <source>
        <dbReference type="Proteomes" id="UP000734854"/>
    </source>
</evidence>
<dbReference type="PRINTS" id="PR00385">
    <property type="entry name" value="P450"/>
</dbReference>
<keyword evidence="6 8" id="KW-0408">Iron</keyword>
<accession>A0A8J5LWK0</accession>
<name>A0A8J5LWK0_ZINOF</name>
<comment type="caution">
    <text evidence="11">The sequence shown here is derived from an EMBL/GenBank/DDBJ whole genome shotgun (WGS) entry which is preliminary data.</text>
</comment>
<dbReference type="AlphaFoldDB" id="A0A8J5LWK0"/>
<evidence type="ECO:0000256" key="8">
    <source>
        <dbReference type="PIRSR" id="PIRSR602401-1"/>
    </source>
</evidence>
<dbReference type="PANTHER" id="PTHR47951">
    <property type="entry name" value="OS08G0547900 PROTEIN"/>
    <property type="match status" value="1"/>
</dbReference>
<dbReference type="GO" id="GO:0016705">
    <property type="term" value="F:oxidoreductase activity, acting on paired donors, with incorporation or reduction of molecular oxygen"/>
    <property type="evidence" value="ECO:0007669"/>
    <property type="project" value="InterPro"/>
</dbReference>
<feature type="binding site" description="axial binding residue" evidence="8">
    <location>
        <position position="488"/>
    </location>
    <ligand>
        <name>heme</name>
        <dbReference type="ChEBI" id="CHEBI:30413"/>
    </ligand>
    <ligandPart>
        <name>Fe</name>
        <dbReference type="ChEBI" id="CHEBI:18248"/>
    </ligandPart>
</feature>
<gene>
    <name evidence="11" type="ORF">ZIOFF_003284</name>
</gene>
<dbReference type="Pfam" id="PF00067">
    <property type="entry name" value="p450"/>
    <property type="match status" value="1"/>
</dbReference>
<keyword evidence="3 8" id="KW-0349">Heme</keyword>
<keyword evidence="4 8" id="KW-0479">Metal-binding</keyword>
<comment type="similarity">
    <text evidence="2 9">Belongs to the cytochrome P450 family.</text>
</comment>
<reference evidence="11 12" key="1">
    <citation type="submission" date="2020-08" db="EMBL/GenBank/DDBJ databases">
        <title>Plant Genome Project.</title>
        <authorList>
            <person name="Zhang R.-G."/>
        </authorList>
    </citation>
    <scope>NUCLEOTIDE SEQUENCE [LARGE SCALE GENOMIC DNA]</scope>
    <source>
        <tissue evidence="11">Rhizome</tissue>
    </source>
</reference>
<dbReference type="SUPFAM" id="SSF48264">
    <property type="entry name" value="Cytochrome P450"/>
    <property type="match status" value="1"/>
</dbReference>
<organism evidence="11 12">
    <name type="scientific">Zingiber officinale</name>
    <name type="common">Ginger</name>
    <name type="synonym">Amomum zingiber</name>
    <dbReference type="NCBI Taxonomy" id="94328"/>
    <lineage>
        <taxon>Eukaryota</taxon>
        <taxon>Viridiplantae</taxon>
        <taxon>Streptophyta</taxon>
        <taxon>Embryophyta</taxon>
        <taxon>Tracheophyta</taxon>
        <taxon>Spermatophyta</taxon>
        <taxon>Magnoliopsida</taxon>
        <taxon>Liliopsida</taxon>
        <taxon>Zingiberales</taxon>
        <taxon>Zingiberaceae</taxon>
        <taxon>Zingiber</taxon>
    </lineage>
</organism>
<evidence type="ECO:0000256" key="6">
    <source>
        <dbReference type="ARBA" id="ARBA00023004"/>
    </source>
</evidence>
<evidence type="ECO:0000256" key="3">
    <source>
        <dbReference type="ARBA" id="ARBA00022617"/>
    </source>
</evidence>
<evidence type="ECO:0000313" key="11">
    <source>
        <dbReference type="EMBL" id="KAG6538173.1"/>
    </source>
</evidence>
<evidence type="ECO:0000256" key="1">
    <source>
        <dbReference type="ARBA" id="ARBA00001971"/>
    </source>
</evidence>
<evidence type="ECO:0000256" key="2">
    <source>
        <dbReference type="ARBA" id="ARBA00010617"/>
    </source>
</evidence>
<proteinExistence type="inferred from homology"/>
<comment type="cofactor">
    <cofactor evidence="1 8">
        <name>heme</name>
        <dbReference type="ChEBI" id="CHEBI:30413"/>
    </cofactor>
</comment>
<dbReference type="Gene3D" id="1.10.630.10">
    <property type="entry name" value="Cytochrome P450"/>
    <property type="match status" value="1"/>
</dbReference>